<dbReference type="EMBL" id="UGRI01000003">
    <property type="protein sequence ID" value="SUB32424.1"/>
    <property type="molecule type" value="Genomic_DNA"/>
</dbReference>
<proteinExistence type="predicted"/>
<evidence type="ECO:0000256" key="1">
    <source>
        <dbReference type="SAM" id="Phobius"/>
    </source>
</evidence>
<keyword evidence="1" id="KW-0812">Transmembrane</keyword>
<sequence>MVFLRNHASYKQHQNLLNFIQVKTCIIFTFVSVVEKKVIFIVLIICIMHIL</sequence>
<keyword evidence="1" id="KW-1133">Transmembrane helix</keyword>
<name>A0A379B1C0_NEIGO</name>
<gene>
    <name evidence="2" type="ORF">NCTC11421_03864</name>
</gene>
<evidence type="ECO:0000313" key="2">
    <source>
        <dbReference type="EMBL" id="SUB32424.1"/>
    </source>
</evidence>
<feature type="transmembrane region" description="Helical" evidence="1">
    <location>
        <begin position="26"/>
        <end position="50"/>
    </location>
</feature>
<dbReference type="AlphaFoldDB" id="A0A379B1C0"/>
<accession>A0A379B1C0</accession>
<reference evidence="2" key="1">
    <citation type="submission" date="2018-06" db="EMBL/GenBank/DDBJ databases">
        <authorList>
            <consortium name="Pathogen Informatics"/>
            <person name="Doyle S."/>
        </authorList>
    </citation>
    <scope>NUCLEOTIDE SEQUENCE [LARGE SCALE GENOMIC DNA]</scope>
    <source>
        <strain evidence="2">NCTC11421</strain>
    </source>
</reference>
<protein>
    <submittedName>
        <fullName evidence="2">Uncharacterized protein</fullName>
    </submittedName>
</protein>
<keyword evidence="1" id="KW-0472">Membrane</keyword>
<organism evidence="2">
    <name type="scientific">Neisseria gonorrhoeae</name>
    <dbReference type="NCBI Taxonomy" id="485"/>
    <lineage>
        <taxon>Bacteria</taxon>
        <taxon>Pseudomonadati</taxon>
        <taxon>Pseudomonadota</taxon>
        <taxon>Betaproteobacteria</taxon>
        <taxon>Neisseriales</taxon>
        <taxon>Neisseriaceae</taxon>
        <taxon>Neisseria</taxon>
    </lineage>
</organism>